<dbReference type="Gene3D" id="1.10.8.270">
    <property type="entry name" value="putative rabgap domain of human tbc1 domain family member 14 like domains"/>
    <property type="match status" value="1"/>
</dbReference>
<feature type="domain" description="Rab-GAP TBC" evidence="3">
    <location>
        <begin position="92"/>
        <end position="367"/>
    </location>
</feature>
<evidence type="ECO:0000259" key="3">
    <source>
        <dbReference type="PROSITE" id="PS50086"/>
    </source>
</evidence>
<keyword evidence="5" id="KW-1185">Reference proteome</keyword>
<proteinExistence type="predicted"/>
<reference evidence="4 5" key="1">
    <citation type="submission" date="2024-03" db="EMBL/GenBank/DDBJ databases">
        <title>The genome assembly and annotation of the cricket Gryllus longicercus Weissman &amp; Gray.</title>
        <authorList>
            <person name="Szrajer S."/>
            <person name="Gray D."/>
            <person name="Ylla G."/>
        </authorList>
    </citation>
    <scope>NUCLEOTIDE SEQUENCE [LARGE SCALE GENOMIC DNA]</scope>
    <source>
        <strain evidence="4">DAG 2021-001</strain>
        <tissue evidence="4">Whole body minus gut</tissue>
    </source>
</reference>
<dbReference type="Gene3D" id="1.10.472.80">
    <property type="entry name" value="Ypt/Rab-GAP domain of gyp1p, domain 3"/>
    <property type="match status" value="1"/>
</dbReference>
<accession>A0AAN9Z375</accession>
<dbReference type="AlphaFoldDB" id="A0AAN9Z375"/>
<feature type="compositionally biased region" description="Polar residues" evidence="2">
    <location>
        <begin position="31"/>
        <end position="49"/>
    </location>
</feature>
<dbReference type="SUPFAM" id="SSF47923">
    <property type="entry name" value="Ypt/Rab-GAP domain of gyp1p"/>
    <property type="match status" value="2"/>
</dbReference>
<keyword evidence="1" id="KW-0343">GTPase activation</keyword>
<dbReference type="FunFam" id="1.10.8.270:FF:000011">
    <property type="entry name" value="TBC1 domain family member 5"/>
    <property type="match status" value="1"/>
</dbReference>
<feature type="compositionally biased region" description="Polar residues" evidence="2">
    <location>
        <begin position="515"/>
        <end position="528"/>
    </location>
</feature>
<feature type="region of interest" description="Disordered" evidence="2">
    <location>
        <begin position="696"/>
        <end position="731"/>
    </location>
</feature>
<dbReference type="GO" id="GO:0005096">
    <property type="term" value="F:GTPase activator activity"/>
    <property type="evidence" value="ECO:0007669"/>
    <property type="project" value="UniProtKB-KW"/>
</dbReference>
<dbReference type="Pfam" id="PF00566">
    <property type="entry name" value="RabGAP-TBC"/>
    <property type="match status" value="2"/>
</dbReference>
<dbReference type="InterPro" id="IPR035969">
    <property type="entry name" value="Rab-GAP_TBC_sf"/>
</dbReference>
<feature type="compositionally biased region" description="Polar residues" evidence="2">
    <location>
        <begin position="485"/>
        <end position="508"/>
    </location>
</feature>
<organism evidence="4 5">
    <name type="scientific">Gryllus longicercus</name>
    <dbReference type="NCBI Taxonomy" id="2509291"/>
    <lineage>
        <taxon>Eukaryota</taxon>
        <taxon>Metazoa</taxon>
        <taxon>Ecdysozoa</taxon>
        <taxon>Arthropoda</taxon>
        <taxon>Hexapoda</taxon>
        <taxon>Insecta</taxon>
        <taxon>Pterygota</taxon>
        <taxon>Neoptera</taxon>
        <taxon>Polyneoptera</taxon>
        <taxon>Orthoptera</taxon>
        <taxon>Ensifera</taxon>
        <taxon>Gryllidea</taxon>
        <taxon>Grylloidea</taxon>
        <taxon>Gryllidae</taxon>
        <taxon>Gryllinae</taxon>
        <taxon>Gryllus</taxon>
    </lineage>
</organism>
<feature type="compositionally biased region" description="Basic and acidic residues" evidence="2">
    <location>
        <begin position="713"/>
        <end position="722"/>
    </location>
</feature>
<sequence length="731" mass="82028">MKKSQSVNIMISQDQGESGKEDSENGEDLSSHTIPGTSECSERSPSVTDEASVDCSEKSISVQKYEEEWEQIYFHEDPDLGELRRRAVTGNLRASRFRSVCWRALLSVFSNDKSSWLKELRRFRQHYEQMSQEFCVDPWLNSNPEDNPLNQNAGSSWHQHFCDNELKAVIRQDVVRTFPGVDFFRKETVQKAMLNVLFVYARENPDMCYRQGMHEILAPLLFVLHCDHQALLHTKEQVPVSDAVSEMLDPAYLEADSYSLFCLIMEGISCYYKINDSAPSATGYFPPNLQSPVPPPGGKGKENEILVQLESIKENLLVPNDKELAEYLNRLEITLPVFGIRWLRLLFGREFPLQDLLVLWDAIFAEGKDFGLVHYVVVAMLVAIRNQLLDSDYTTCLMHLMRYPGAVDITFIIEHALYLKDHQKYNRPVCTSFPPLPKKSSGQPESHRSGHSGRHLSTHSLPRTKSVSSVNRDEKSQQRKARAASGSSLSDRFKNYTRSTKSGQWSAVKSHRSSSVRGEGDSNTSGTAAGTGIVEGFALNDPTVIISELQRARAVMSLCRLKLAQYRGILSEAINPAEYPDAQQALDGMNELCSLLNTWNHGDFPPDVEPAYEAGEVRVEPSQAVHTTAPQVIPPRRSVAPPNQLALRPVAEKVRRREAGRPGGGAALPIASSHSILSVPLETFKETFEVHMGSRKGFPLSDPLKSMRHLNRNHSDSSDDRPLQAASFVEF</sequence>
<dbReference type="PANTHER" id="PTHR22957">
    <property type="entry name" value="TBC1 DOMAIN FAMILY MEMBER GTPASE-ACTIVATING PROTEIN"/>
    <property type="match status" value="1"/>
</dbReference>
<feature type="region of interest" description="Disordered" evidence="2">
    <location>
        <begin position="1"/>
        <end position="53"/>
    </location>
</feature>
<gene>
    <name evidence="4" type="ORF">R5R35_008967</name>
</gene>
<protein>
    <recommendedName>
        <fullName evidence="3">Rab-GAP TBC domain-containing protein</fullName>
    </recommendedName>
</protein>
<dbReference type="EMBL" id="JAZDUA010000147">
    <property type="protein sequence ID" value="KAK7866443.1"/>
    <property type="molecule type" value="Genomic_DNA"/>
</dbReference>
<feature type="compositionally biased region" description="Polar residues" evidence="2">
    <location>
        <begin position="1"/>
        <end position="16"/>
    </location>
</feature>
<feature type="region of interest" description="Disordered" evidence="2">
    <location>
        <begin position="430"/>
        <end position="529"/>
    </location>
</feature>
<name>A0AAN9Z375_9ORTH</name>
<dbReference type="GO" id="GO:0005737">
    <property type="term" value="C:cytoplasm"/>
    <property type="evidence" value="ECO:0007669"/>
    <property type="project" value="UniProtKB-ARBA"/>
</dbReference>
<dbReference type="SMART" id="SM00164">
    <property type="entry name" value="TBC"/>
    <property type="match status" value="1"/>
</dbReference>
<comment type="caution">
    <text evidence="4">The sequence shown here is derived from an EMBL/GenBank/DDBJ whole genome shotgun (WGS) entry which is preliminary data.</text>
</comment>
<dbReference type="FunFam" id="1.10.472.80:FF:000038">
    <property type="entry name" value="TBC1 domain family member 5"/>
    <property type="match status" value="1"/>
</dbReference>
<evidence type="ECO:0000313" key="4">
    <source>
        <dbReference type="EMBL" id="KAK7866443.1"/>
    </source>
</evidence>
<evidence type="ECO:0000256" key="2">
    <source>
        <dbReference type="SAM" id="MobiDB-lite"/>
    </source>
</evidence>
<evidence type="ECO:0000313" key="5">
    <source>
        <dbReference type="Proteomes" id="UP001378592"/>
    </source>
</evidence>
<dbReference type="InterPro" id="IPR000195">
    <property type="entry name" value="Rab-GAP-TBC_dom"/>
</dbReference>
<dbReference type="PROSITE" id="PS50086">
    <property type="entry name" value="TBC_RABGAP"/>
    <property type="match status" value="1"/>
</dbReference>
<dbReference type="Proteomes" id="UP001378592">
    <property type="component" value="Unassembled WGS sequence"/>
</dbReference>
<evidence type="ECO:0000256" key="1">
    <source>
        <dbReference type="ARBA" id="ARBA00022468"/>
    </source>
</evidence>
<dbReference type="PANTHER" id="PTHR22957:SF337">
    <property type="entry name" value="TBC1 DOMAIN FAMILY MEMBER 5"/>
    <property type="match status" value="1"/>
</dbReference>